<protein>
    <submittedName>
        <fullName evidence="2">Potassium transporter</fullName>
    </submittedName>
</protein>
<evidence type="ECO:0000313" key="3">
    <source>
        <dbReference type="Proteomes" id="UP000605427"/>
    </source>
</evidence>
<dbReference type="SUPFAM" id="SSF116726">
    <property type="entry name" value="TrkA C-terminal domain-like"/>
    <property type="match status" value="1"/>
</dbReference>
<gene>
    <name evidence="2" type="ORF">GCM10007362_15780</name>
</gene>
<dbReference type="InterPro" id="IPR036721">
    <property type="entry name" value="RCK_C_sf"/>
</dbReference>
<dbReference type="Pfam" id="PF02080">
    <property type="entry name" value="TrkA_C"/>
    <property type="match status" value="1"/>
</dbReference>
<organism evidence="2 3">
    <name type="scientific">Saccharibacillus endophyticus</name>
    <dbReference type="NCBI Taxonomy" id="2060666"/>
    <lineage>
        <taxon>Bacteria</taxon>
        <taxon>Bacillati</taxon>
        <taxon>Bacillota</taxon>
        <taxon>Bacilli</taxon>
        <taxon>Bacillales</taxon>
        <taxon>Paenibacillaceae</taxon>
        <taxon>Saccharibacillus</taxon>
    </lineage>
</organism>
<evidence type="ECO:0000313" key="2">
    <source>
        <dbReference type="EMBL" id="GGH75051.1"/>
    </source>
</evidence>
<comment type="caution">
    <text evidence="2">The sequence shown here is derived from an EMBL/GenBank/DDBJ whole genome shotgun (WGS) entry which is preliminary data.</text>
</comment>
<feature type="domain" description="RCK C-terminal" evidence="1">
    <location>
        <begin position="77"/>
        <end position="162"/>
    </location>
</feature>
<proteinExistence type="predicted"/>
<dbReference type="Gene3D" id="3.30.70.1450">
    <property type="entry name" value="Regulator of K+ conductance, C-terminal domain"/>
    <property type="match status" value="1"/>
</dbReference>
<dbReference type="InterPro" id="IPR006037">
    <property type="entry name" value="RCK_C"/>
</dbReference>
<dbReference type="PIRSF" id="PIRSF005028">
    <property type="entry name" value="KhtT"/>
    <property type="match status" value="1"/>
</dbReference>
<evidence type="ECO:0000259" key="1">
    <source>
        <dbReference type="PROSITE" id="PS51202"/>
    </source>
</evidence>
<dbReference type="EMBL" id="BMDD01000001">
    <property type="protein sequence ID" value="GGH75051.1"/>
    <property type="molecule type" value="Genomic_DNA"/>
</dbReference>
<dbReference type="Proteomes" id="UP000605427">
    <property type="component" value="Unassembled WGS sequence"/>
</dbReference>
<reference evidence="3" key="1">
    <citation type="journal article" date="2019" name="Int. J. Syst. Evol. Microbiol.">
        <title>The Global Catalogue of Microorganisms (GCM) 10K type strain sequencing project: providing services to taxonomists for standard genome sequencing and annotation.</title>
        <authorList>
            <consortium name="The Broad Institute Genomics Platform"/>
            <consortium name="The Broad Institute Genome Sequencing Center for Infectious Disease"/>
            <person name="Wu L."/>
            <person name="Ma J."/>
        </authorList>
    </citation>
    <scope>NUCLEOTIDE SEQUENCE [LARGE SCALE GENOMIC DNA]</scope>
    <source>
        <strain evidence="3">CCM 8702</strain>
    </source>
</reference>
<dbReference type="Pfam" id="PF25991">
    <property type="entry name" value="KhtT_N"/>
    <property type="match status" value="1"/>
</dbReference>
<sequence length="165" mass="18445">MSVIRETDLPGIGRKFLIDTEEGDRVIVILHEDGKRELFCPSPEEPEELMRVMTMTDTEARQLGGIVGGMNYQPTALEKVEHTLDQLSIEWYKLKKGIKAIGRSIGELKIRENTGTVVIASIDTMHKQTVSPGPEYVLTEGMTLVLAGERQNIQKLKRILEVGEA</sequence>
<dbReference type="InterPro" id="IPR026278">
    <property type="entry name" value="KhtT"/>
</dbReference>
<dbReference type="PROSITE" id="PS51202">
    <property type="entry name" value="RCK_C"/>
    <property type="match status" value="1"/>
</dbReference>
<keyword evidence="3" id="KW-1185">Reference proteome</keyword>
<dbReference type="RefSeq" id="WP_172247240.1">
    <property type="nucleotide sequence ID" value="NZ_BMDD01000001.1"/>
</dbReference>
<name>A0ABQ1ZQQ9_9BACL</name>
<dbReference type="InterPro" id="IPR058776">
    <property type="entry name" value="KhtT-like_N"/>
</dbReference>
<accession>A0ABQ1ZQQ9</accession>